<keyword evidence="5" id="KW-0732">Signal</keyword>
<name>A0A1I7N5Y6_9HYPH</name>
<keyword evidence="1 4" id="KW-0349">Heme</keyword>
<dbReference type="InterPro" id="IPR036909">
    <property type="entry name" value="Cyt_c-like_dom_sf"/>
</dbReference>
<gene>
    <name evidence="7" type="ORF">SAMN04488557_1398</name>
</gene>
<dbReference type="Proteomes" id="UP000199423">
    <property type="component" value="Unassembled WGS sequence"/>
</dbReference>
<feature type="signal peptide" evidence="5">
    <location>
        <begin position="1"/>
        <end position="33"/>
    </location>
</feature>
<evidence type="ECO:0000259" key="6">
    <source>
        <dbReference type="PROSITE" id="PS51007"/>
    </source>
</evidence>
<dbReference type="GO" id="GO:0046872">
    <property type="term" value="F:metal ion binding"/>
    <property type="evidence" value="ECO:0007669"/>
    <property type="project" value="UniProtKB-KW"/>
</dbReference>
<accession>A0A1I7N5Y6</accession>
<dbReference type="Pfam" id="PF00034">
    <property type="entry name" value="Cytochrom_C"/>
    <property type="match status" value="1"/>
</dbReference>
<sequence>MGESMTSKVFSGTKSHYVLAMTLALLTPVEAHAGEPGNANVGRTFALDHCSECHAVKENEALSPNAGAPSFTSVANTSGMTGLALSAWLDTAHPTMPNFILSKQDRDDVIAYIISLKRNAPQ</sequence>
<dbReference type="EMBL" id="FPCH01000001">
    <property type="protein sequence ID" value="SFV30051.1"/>
    <property type="molecule type" value="Genomic_DNA"/>
</dbReference>
<dbReference type="STRING" id="51670.SAMN04488557_1398"/>
<protein>
    <recommendedName>
        <fullName evidence="6">Cytochrome c domain-containing protein</fullName>
    </recommendedName>
</protein>
<dbReference type="AlphaFoldDB" id="A0A1I7N5Y6"/>
<feature type="chain" id="PRO_5011757364" description="Cytochrome c domain-containing protein" evidence="5">
    <location>
        <begin position="34"/>
        <end position="122"/>
    </location>
</feature>
<dbReference type="GO" id="GO:0020037">
    <property type="term" value="F:heme binding"/>
    <property type="evidence" value="ECO:0007669"/>
    <property type="project" value="InterPro"/>
</dbReference>
<evidence type="ECO:0000256" key="3">
    <source>
        <dbReference type="ARBA" id="ARBA00023004"/>
    </source>
</evidence>
<dbReference type="SUPFAM" id="SSF46626">
    <property type="entry name" value="Cytochrome c"/>
    <property type="match status" value="1"/>
</dbReference>
<evidence type="ECO:0000313" key="8">
    <source>
        <dbReference type="Proteomes" id="UP000199423"/>
    </source>
</evidence>
<dbReference type="Gene3D" id="1.10.760.10">
    <property type="entry name" value="Cytochrome c-like domain"/>
    <property type="match status" value="1"/>
</dbReference>
<feature type="domain" description="Cytochrome c" evidence="6">
    <location>
        <begin position="37"/>
        <end position="117"/>
    </location>
</feature>
<organism evidence="7 8">
    <name type="scientific">Hyphomicrobium facile</name>
    <dbReference type="NCBI Taxonomy" id="51670"/>
    <lineage>
        <taxon>Bacteria</taxon>
        <taxon>Pseudomonadati</taxon>
        <taxon>Pseudomonadota</taxon>
        <taxon>Alphaproteobacteria</taxon>
        <taxon>Hyphomicrobiales</taxon>
        <taxon>Hyphomicrobiaceae</taxon>
        <taxon>Hyphomicrobium</taxon>
    </lineage>
</organism>
<keyword evidence="8" id="KW-1185">Reference proteome</keyword>
<evidence type="ECO:0000256" key="5">
    <source>
        <dbReference type="SAM" id="SignalP"/>
    </source>
</evidence>
<evidence type="ECO:0000256" key="2">
    <source>
        <dbReference type="ARBA" id="ARBA00022723"/>
    </source>
</evidence>
<dbReference type="GO" id="GO:0009055">
    <property type="term" value="F:electron transfer activity"/>
    <property type="evidence" value="ECO:0007669"/>
    <property type="project" value="InterPro"/>
</dbReference>
<evidence type="ECO:0000256" key="4">
    <source>
        <dbReference type="PROSITE-ProRule" id="PRU00433"/>
    </source>
</evidence>
<dbReference type="InterPro" id="IPR009056">
    <property type="entry name" value="Cyt_c-like_dom"/>
</dbReference>
<dbReference type="PROSITE" id="PS51007">
    <property type="entry name" value="CYTC"/>
    <property type="match status" value="1"/>
</dbReference>
<reference evidence="8" key="1">
    <citation type="submission" date="2016-10" db="EMBL/GenBank/DDBJ databases">
        <authorList>
            <person name="Varghese N."/>
            <person name="Submissions S."/>
        </authorList>
    </citation>
    <scope>NUCLEOTIDE SEQUENCE [LARGE SCALE GENOMIC DNA]</scope>
    <source>
        <strain evidence="8">DSM 1565</strain>
    </source>
</reference>
<proteinExistence type="predicted"/>
<keyword evidence="3 4" id="KW-0408">Iron</keyword>
<evidence type="ECO:0000256" key="1">
    <source>
        <dbReference type="ARBA" id="ARBA00022617"/>
    </source>
</evidence>
<evidence type="ECO:0000313" key="7">
    <source>
        <dbReference type="EMBL" id="SFV30051.1"/>
    </source>
</evidence>
<keyword evidence="2 4" id="KW-0479">Metal-binding</keyword>